<protein>
    <submittedName>
        <fullName evidence="1">Uncharacterized protein</fullName>
    </submittedName>
</protein>
<dbReference type="Proteomes" id="UP000299102">
    <property type="component" value="Unassembled WGS sequence"/>
</dbReference>
<dbReference type="EMBL" id="BGZK01006367">
    <property type="protein sequence ID" value="GBO98330.1"/>
    <property type="molecule type" value="Genomic_DNA"/>
</dbReference>
<name>A0A4C1SB73_EUMVA</name>
<keyword evidence="2" id="KW-1185">Reference proteome</keyword>
<evidence type="ECO:0000313" key="2">
    <source>
        <dbReference type="Proteomes" id="UP000299102"/>
    </source>
</evidence>
<reference evidence="1 2" key="1">
    <citation type="journal article" date="2019" name="Commun. Biol.">
        <title>The bagworm genome reveals a unique fibroin gene that provides high tensile strength.</title>
        <authorList>
            <person name="Kono N."/>
            <person name="Nakamura H."/>
            <person name="Ohtoshi R."/>
            <person name="Tomita M."/>
            <person name="Numata K."/>
            <person name="Arakawa K."/>
        </authorList>
    </citation>
    <scope>NUCLEOTIDE SEQUENCE [LARGE SCALE GENOMIC DNA]</scope>
</reference>
<proteinExistence type="predicted"/>
<gene>
    <name evidence="1" type="ORF">EVAR_101106_1</name>
</gene>
<evidence type="ECO:0000313" key="1">
    <source>
        <dbReference type="EMBL" id="GBO98330.1"/>
    </source>
</evidence>
<sequence>MRITYQSSAREGYNKISGLQRKNAWEEWLEDDSQKWYTDGTRTLQEVGVEIVGPRAMSHSKNPQFLNRTIRNTGKCKNPI</sequence>
<comment type="caution">
    <text evidence="1">The sequence shown here is derived from an EMBL/GenBank/DDBJ whole genome shotgun (WGS) entry which is preliminary data.</text>
</comment>
<accession>A0A4C1SB73</accession>
<organism evidence="1 2">
    <name type="scientific">Eumeta variegata</name>
    <name type="common">Bagworm moth</name>
    <name type="synonym">Eumeta japonica</name>
    <dbReference type="NCBI Taxonomy" id="151549"/>
    <lineage>
        <taxon>Eukaryota</taxon>
        <taxon>Metazoa</taxon>
        <taxon>Ecdysozoa</taxon>
        <taxon>Arthropoda</taxon>
        <taxon>Hexapoda</taxon>
        <taxon>Insecta</taxon>
        <taxon>Pterygota</taxon>
        <taxon>Neoptera</taxon>
        <taxon>Endopterygota</taxon>
        <taxon>Lepidoptera</taxon>
        <taxon>Glossata</taxon>
        <taxon>Ditrysia</taxon>
        <taxon>Tineoidea</taxon>
        <taxon>Psychidae</taxon>
        <taxon>Oiketicinae</taxon>
        <taxon>Eumeta</taxon>
    </lineage>
</organism>
<dbReference type="AlphaFoldDB" id="A0A4C1SB73"/>